<name>A0ABD3GZT5_9MARC</name>
<protein>
    <submittedName>
        <fullName evidence="2">Uncharacterized protein</fullName>
    </submittedName>
</protein>
<comment type="caution">
    <text evidence="2">The sequence shown here is derived from an EMBL/GenBank/DDBJ whole genome shotgun (WGS) entry which is preliminary data.</text>
</comment>
<evidence type="ECO:0000313" key="2">
    <source>
        <dbReference type="EMBL" id="KAL3683660.1"/>
    </source>
</evidence>
<gene>
    <name evidence="2" type="ORF">R1sor_001682</name>
</gene>
<dbReference type="AlphaFoldDB" id="A0ABD3GZT5"/>
<dbReference type="Proteomes" id="UP001633002">
    <property type="component" value="Unassembled WGS sequence"/>
</dbReference>
<organism evidence="2 3">
    <name type="scientific">Riccia sorocarpa</name>
    <dbReference type="NCBI Taxonomy" id="122646"/>
    <lineage>
        <taxon>Eukaryota</taxon>
        <taxon>Viridiplantae</taxon>
        <taxon>Streptophyta</taxon>
        <taxon>Embryophyta</taxon>
        <taxon>Marchantiophyta</taxon>
        <taxon>Marchantiopsida</taxon>
        <taxon>Marchantiidae</taxon>
        <taxon>Marchantiales</taxon>
        <taxon>Ricciaceae</taxon>
        <taxon>Riccia</taxon>
    </lineage>
</organism>
<dbReference type="EMBL" id="JBJQOH010000006">
    <property type="protein sequence ID" value="KAL3683660.1"/>
    <property type="molecule type" value="Genomic_DNA"/>
</dbReference>
<proteinExistence type="predicted"/>
<evidence type="ECO:0000313" key="3">
    <source>
        <dbReference type="Proteomes" id="UP001633002"/>
    </source>
</evidence>
<evidence type="ECO:0000256" key="1">
    <source>
        <dbReference type="SAM" id="MobiDB-lite"/>
    </source>
</evidence>
<sequence length="565" mass="63009">MIEDVSSFSCGAQPGLGEREGDGSINSCSLGVGFGLAVTVKALETTLRSDLAALGIDSFECPFDPQKIVCLRRKVAKDEDFVRLRFFHPEGRAQIVGVGLPFSEVVLWEHRNLESRTPGVCDTVSPRQWIGSLVNLFRLSGRYPSRTKQKDTGVRRGGMQKGVERKESNMRSGPSAESEEVASSSTSLPEPELSITVFFRSSRKELRVPAASDHGVQKPTSSSWSCWRPPIADEVDNTSGENRTYPMEARAVIKFSSLWKPAGTCVKSFTSTLQVDFNMPEVPQTSAENRENFGWYQDHLGVSFRCTQDGAVRKETKGIHQEVLSKRWVCRNQRTRDMEETVSTVVGKSGNAGAGVSTPAKVGLSLGLKKEKTTTKGKKSQTSGEMMQRILEEGNFRIRYCGISSSKLAYGFTHFPPSESFNLWDVPEDREALRCDVMTSNIPIEVTGIWDIVEGAETVGNGVCQYEFSCARSLRRRQQVTVPSKSLMSQKPEVVVEDYCVPQRMKKELYVNHSFSHLLTRNWPIGRHLLKFPVQFMLFYLYILKSCRVLCTVIVSHLLHGSSTA</sequence>
<reference evidence="2 3" key="1">
    <citation type="submission" date="2024-09" db="EMBL/GenBank/DDBJ databases">
        <title>Chromosome-scale assembly of Riccia sorocarpa.</title>
        <authorList>
            <person name="Paukszto L."/>
        </authorList>
    </citation>
    <scope>NUCLEOTIDE SEQUENCE [LARGE SCALE GENOMIC DNA]</scope>
    <source>
        <strain evidence="2">LP-2024</strain>
        <tissue evidence="2">Aerial parts of the thallus</tissue>
    </source>
</reference>
<feature type="region of interest" description="Disordered" evidence="1">
    <location>
        <begin position="144"/>
        <end position="188"/>
    </location>
</feature>
<accession>A0ABD3GZT5</accession>
<keyword evidence="3" id="KW-1185">Reference proteome</keyword>